<dbReference type="OrthoDB" id="10658207at2759"/>
<proteinExistence type="predicted"/>
<protein>
    <submittedName>
        <fullName evidence="3">Uncharacterized protein</fullName>
    </submittedName>
</protein>
<dbReference type="Proteomes" id="UP000799539">
    <property type="component" value="Unassembled WGS sequence"/>
</dbReference>
<accession>A0A6A6F3N4</accession>
<evidence type="ECO:0000313" key="4">
    <source>
        <dbReference type="Proteomes" id="UP000799539"/>
    </source>
</evidence>
<organism evidence="3 4">
    <name type="scientific">Cercospora zeae-maydis SCOH1-5</name>
    <dbReference type="NCBI Taxonomy" id="717836"/>
    <lineage>
        <taxon>Eukaryota</taxon>
        <taxon>Fungi</taxon>
        <taxon>Dikarya</taxon>
        <taxon>Ascomycota</taxon>
        <taxon>Pezizomycotina</taxon>
        <taxon>Dothideomycetes</taxon>
        <taxon>Dothideomycetidae</taxon>
        <taxon>Mycosphaerellales</taxon>
        <taxon>Mycosphaerellaceae</taxon>
        <taxon>Cercospora</taxon>
    </lineage>
</organism>
<dbReference type="AlphaFoldDB" id="A0A6A6F3N4"/>
<name>A0A6A6F3N4_9PEZI</name>
<feature type="region of interest" description="Disordered" evidence="1">
    <location>
        <begin position="33"/>
        <end position="81"/>
    </location>
</feature>
<keyword evidence="4" id="KW-1185">Reference proteome</keyword>
<sequence>MSSTTNILAHLTTGLLTLLIFCAFVVAAKGLPANGTPPAASPRSVRLRGGGLETHRRKNSRPPQRPNVDIGPRTGYGGGNVDPDVTIGSRSESNDIWRPLCVDYGGMLLQMPIKPAKTPLAPTNAPPLMPPAHCRRKPETLAPDLGFHDLLSSLSQSDPQPYVLTQKAITPNLDILRTPRQIENLDQLDCGSKLTAMMRSQREPRGCDGRRFECLEFAGQFRETCMQAHGECFGQTRHRELILWHRHIFAVRRKFQICARPDSQTGLARNASTSVR</sequence>
<feature type="signal peptide" evidence="2">
    <location>
        <begin position="1"/>
        <end position="27"/>
    </location>
</feature>
<feature type="chain" id="PRO_5025676780" evidence="2">
    <location>
        <begin position="28"/>
        <end position="276"/>
    </location>
</feature>
<keyword evidence="2" id="KW-0732">Signal</keyword>
<evidence type="ECO:0000256" key="2">
    <source>
        <dbReference type="SAM" id="SignalP"/>
    </source>
</evidence>
<dbReference type="EMBL" id="ML992693">
    <property type="protein sequence ID" value="KAF2208535.1"/>
    <property type="molecule type" value="Genomic_DNA"/>
</dbReference>
<evidence type="ECO:0000313" key="3">
    <source>
        <dbReference type="EMBL" id="KAF2208535.1"/>
    </source>
</evidence>
<gene>
    <name evidence="3" type="ORF">CERZMDRAFT_87620</name>
</gene>
<evidence type="ECO:0000256" key="1">
    <source>
        <dbReference type="SAM" id="MobiDB-lite"/>
    </source>
</evidence>
<reference evidence="3" key="1">
    <citation type="journal article" date="2020" name="Stud. Mycol.">
        <title>101 Dothideomycetes genomes: a test case for predicting lifestyles and emergence of pathogens.</title>
        <authorList>
            <person name="Haridas S."/>
            <person name="Albert R."/>
            <person name="Binder M."/>
            <person name="Bloem J."/>
            <person name="Labutti K."/>
            <person name="Salamov A."/>
            <person name="Andreopoulos B."/>
            <person name="Baker S."/>
            <person name="Barry K."/>
            <person name="Bills G."/>
            <person name="Bluhm B."/>
            <person name="Cannon C."/>
            <person name="Castanera R."/>
            <person name="Culley D."/>
            <person name="Daum C."/>
            <person name="Ezra D."/>
            <person name="Gonzalez J."/>
            <person name="Henrissat B."/>
            <person name="Kuo A."/>
            <person name="Liang C."/>
            <person name="Lipzen A."/>
            <person name="Lutzoni F."/>
            <person name="Magnuson J."/>
            <person name="Mondo S."/>
            <person name="Nolan M."/>
            <person name="Ohm R."/>
            <person name="Pangilinan J."/>
            <person name="Park H.-J."/>
            <person name="Ramirez L."/>
            <person name="Alfaro M."/>
            <person name="Sun H."/>
            <person name="Tritt A."/>
            <person name="Yoshinaga Y."/>
            <person name="Zwiers L.-H."/>
            <person name="Turgeon B."/>
            <person name="Goodwin S."/>
            <person name="Spatafora J."/>
            <person name="Crous P."/>
            <person name="Grigoriev I."/>
        </authorList>
    </citation>
    <scope>NUCLEOTIDE SEQUENCE</scope>
    <source>
        <strain evidence="3">SCOH1-5</strain>
    </source>
</reference>